<dbReference type="Proteomes" id="UP001062846">
    <property type="component" value="Chromosome 4"/>
</dbReference>
<evidence type="ECO:0000313" key="1">
    <source>
        <dbReference type="EMBL" id="KAI8561925.1"/>
    </source>
</evidence>
<dbReference type="EMBL" id="CM046391">
    <property type="protein sequence ID" value="KAI8561925.1"/>
    <property type="molecule type" value="Genomic_DNA"/>
</dbReference>
<organism evidence="1 2">
    <name type="scientific">Rhododendron molle</name>
    <name type="common">Chinese azalea</name>
    <name type="synonym">Azalea mollis</name>
    <dbReference type="NCBI Taxonomy" id="49168"/>
    <lineage>
        <taxon>Eukaryota</taxon>
        <taxon>Viridiplantae</taxon>
        <taxon>Streptophyta</taxon>
        <taxon>Embryophyta</taxon>
        <taxon>Tracheophyta</taxon>
        <taxon>Spermatophyta</taxon>
        <taxon>Magnoliopsida</taxon>
        <taxon>eudicotyledons</taxon>
        <taxon>Gunneridae</taxon>
        <taxon>Pentapetalae</taxon>
        <taxon>asterids</taxon>
        <taxon>Ericales</taxon>
        <taxon>Ericaceae</taxon>
        <taxon>Ericoideae</taxon>
        <taxon>Rhodoreae</taxon>
        <taxon>Rhododendron</taxon>
    </lineage>
</organism>
<gene>
    <name evidence="1" type="ORF">RHMOL_Rhmol04G0379900</name>
</gene>
<protein>
    <submittedName>
        <fullName evidence="1">Uncharacterized protein</fullName>
    </submittedName>
</protein>
<sequence length="64" mass="7657">MFQMEIETYWFGTMLFYFMLWVFQVNVHCTKFQIWNGDVQNRIEELGKNGQLVLLVFPCSSNAI</sequence>
<name>A0ACC0P8T2_RHOML</name>
<reference evidence="1" key="1">
    <citation type="submission" date="2022-02" db="EMBL/GenBank/DDBJ databases">
        <title>Plant Genome Project.</title>
        <authorList>
            <person name="Zhang R.-G."/>
        </authorList>
    </citation>
    <scope>NUCLEOTIDE SEQUENCE</scope>
    <source>
        <strain evidence="1">AT1</strain>
    </source>
</reference>
<comment type="caution">
    <text evidence="1">The sequence shown here is derived from an EMBL/GenBank/DDBJ whole genome shotgun (WGS) entry which is preliminary data.</text>
</comment>
<keyword evidence="2" id="KW-1185">Reference proteome</keyword>
<proteinExistence type="predicted"/>
<evidence type="ECO:0000313" key="2">
    <source>
        <dbReference type="Proteomes" id="UP001062846"/>
    </source>
</evidence>
<accession>A0ACC0P8T2</accession>